<proteinExistence type="predicted"/>
<dbReference type="EMBL" id="WHUW01000119">
    <property type="protein sequence ID" value="KAF8422996.1"/>
    <property type="molecule type" value="Genomic_DNA"/>
</dbReference>
<sequence>PLRAEDLKVSAAAAMPNARGHQNNKLAWFWSMDIHTERSDWMSEFYRIHWLWAKTTKD</sequence>
<comment type="caution">
    <text evidence="1">The sequence shown here is derived from an EMBL/GenBank/DDBJ whole genome shotgun (WGS) entry which is preliminary data.</text>
</comment>
<feature type="non-terminal residue" evidence="1">
    <location>
        <position position="58"/>
    </location>
</feature>
<accession>A0AAD4G6R2</accession>
<dbReference type="AlphaFoldDB" id="A0AAD4G6R2"/>
<dbReference type="Proteomes" id="UP001194468">
    <property type="component" value="Unassembled WGS sequence"/>
</dbReference>
<reference evidence="1" key="2">
    <citation type="journal article" date="2020" name="Nat. Commun.">
        <title>Large-scale genome sequencing of mycorrhizal fungi provides insights into the early evolution of symbiotic traits.</title>
        <authorList>
            <person name="Miyauchi S."/>
            <person name="Kiss E."/>
            <person name="Kuo A."/>
            <person name="Drula E."/>
            <person name="Kohler A."/>
            <person name="Sanchez-Garcia M."/>
            <person name="Morin E."/>
            <person name="Andreopoulos B."/>
            <person name="Barry K.W."/>
            <person name="Bonito G."/>
            <person name="Buee M."/>
            <person name="Carver A."/>
            <person name="Chen C."/>
            <person name="Cichocki N."/>
            <person name="Clum A."/>
            <person name="Culley D."/>
            <person name="Crous P.W."/>
            <person name="Fauchery L."/>
            <person name="Girlanda M."/>
            <person name="Hayes R.D."/>
            <person name="Keri Z."/>
            <person name="LaButti K."/>
            <person name="Lipzen A."/>
            <person name="Lombard V."/>
            <person name="Magnuson J."/>
            <person name="Maillard F."/>
            <person name="Murat C."/>
            <person name="Nolan M."/>
            <person name="Ohm R.A."/>
            <person name="Pangilinan J."/>
            <person name="Pereira M.F."/>
            <person name="Perotto S."/>
            <person name="Peter M."/>
            <person name="Pfister S."/>
            <person name="Riley R."/>
            <person name="Sitrit Y."/>
            <person name="Stielow J.B."/>
            <person name="Szollosi G."/>
            <person name="Zifcakova L."/>
            <person name="Stursova M."/>
            <person name="Spatafora J.W."/>
            <person name="Tedersoo L."/>
            <person name="Vaario L.M."/>
            <person name="Yamada A."/>
            <person name="Yan M."/>
            <person name="Wang P."/>
            <person name="Xu J."/>
            <person name="Bruns T."/>
            <person name="Baldrian P."/>
            <person name="Vilgalys R."/>
            <person name="Dunand C."/>
            <person name="Henrissat B."/>
            <person name="Grigoriev I.V."/>
            <person name="Hibbett D."/>
            <person name="Nagy L.G."/>
            <person name="Martin F.M."/>
        </authorList>
    </citation>
    <scope>NUCLEOTIDE SEQUENCE</scope>
    <source>
        <strain evidence="1">BED1</strain>
    </source>
</reference>
<evidence type="ECO:0000313" key="1">
    <source>
        <dbReference type="EMBL" id="KAF8422996.1"/>
    </source>
</evidence>
<keyword evidence="2" id="KW-1185">Reference proteome</keyword>
<name>A0AAD4G6R2_BOLED</name>
<organism evidence="1 2">
    <name type="scientific">Boletus edulis BED1</name>
    <dbReference type="NCBI Taxonomy" id="1328754"/>
    <lineage>
        <taxon>Eukaryota</taxon>
        <taxon>Fungi</taxon>
        <taxon>Dikarya</taxon>
        <taxon>Basidiomycota</taxon>
        <taxon>Agaricomycotina</taxon>
        <taxon>Agaricomycetes</taxon>
        <taxon>Agaricomycetidae</taxon>
        <taxon>Boletales</taxon>
        <taxon>Boletineae</taxon>
        <taxon>Boletaceae</taxon>
        <taxon>Boletoideae</taxon>
        <taxon>Boletus</taxon>
    </lineage>
</organism>
<gene>
    <name evidence="1" type="ORF">L210DRAFT_863702</name>
</gene>
<reference evidence="1" key="1">
    <citation type="submission" date="2019-10" db="EMBL/GenBank/DDBJ databases">
        <authorList>
            <consortium name="DOE Joint Genome Institute"/>
            <person name="Kuo A."/>
            <person name="Miyauchi S."/>
            <person name="Kiss E."/>
            <person name="Drula E."/>
            <person name="Kohler A."/>
            <person name="Sanchez-Garcia M."/>
            <person name="Andreopoulos B."/>
            <person name="Barry K.W."/>
            <person name="Bonito G."/>
            <person name="Buee M."/>
            <person name="Carver A."/>
            <person name="Chen C."/>
            <person name="Cichocki N."/>
            <person name="Clum A."/>
            <person name="Culley D."/>
            <person name="Crous P.W."/>
            <person name="Fauchery L."/>
            <person name="Girlanda M."/>
            <person name="Hayes R."/>
            <person name="Keri Z."/>
            <person name="LaButti K."/>
            <person name="Lipzen A."/>
            <person name="Lombard V."/>
            <person name="Magnuson J."/>
            <person name="Maillard F."/>
            <person name="Morin E."/>
            <person name="Murat C."/>
            <person name="Nolan M."/>
            <person name="Ohm R."/>
            <person name="Pangilinan J."/>
            <person name="Pereira M."/>
            <person name="Perotto S."/>
            <person name="Peter M."/>
            <person name="Riley R."/>
            <person name="Sitrit Y."/>
            <person name="Stielow B."/>
            <person name="Szollosi G."/>
            <person name="Zifcakova L."/>
            <person name="Stursova M."/>
            <person name="Spatafora J.W."/>
            <person name="Tedersoo L."/>
            <person name="Vaario L.-M."/>
            <person name="Yamada A."/>
            <person name="Yan M."/>
            <person name="Wang P."/>
            <person name="Xu J."/>
            <person name="Bruns T."/>
            <person name="Baldrian P."/>
            <person name="Vilgalys R."/>
            <person name="Henrissat B."/>
            <person name="Grigoriev I.V."/>
            <person name="Hibbett D."/>
            <person name="Nagy L.G."/>
            <person name="Martin F.M."/>
        </authorList>
    </citation>
    <scope>NUCLEOTIDE SEQUENCE</scope>
    <source>
        <strain evidence="1">BED1</strain>
    </source>
</reference>
<evidence type="ECO:0000313" key="2">
    <source>
        <dbReference type="Proteomes" id="UP001194468"/>
    </source>
</evidence>
<protein>
    <submittedName>
        <fullName evidence="1">Uncharacterized protein</fullName>
    </submittedName>
</protein>